<evidence type="ECO:0000256" key="1">
    <source>
        <dbReference type="ARBA" id="ARBA00003709"/>
    </source>
</evidence>
<evidence type="ECO:0000313" key="16">
    <source>
        <dbReference type="EMBL" id="KAA0169639.1"/>
    </source>
</evidence>
<comment type="similarity">
    <text evidence="4">Belongs to the TMEM138 family.</text>
</comment>
<evidence type="ECO:0000256" key="9">
    <source>
        <dbReference type="ARBA" id="ARBA00023069"/>
    </source>
</evidence>
<proteinExistence type="inferred from homology"/>
<keyword evidence="12" id="KW-0966">Cell projection</keyword>
<dbReference type="EMBL" id="VLTN01000008">
    <property type="protein sequence ID" value="KAA0155183.1"/>
    <property type="molecule type" value="Genomic_DNA"/>
</dbReference>
<evidence type="ECO:0000313" key="20">
    <source>
        <dbReference type="Proteomes" id="UP000324907"/>
    </source>
</evidence>
<feature type="transmembrane region" description="Helical" evidence="13">
    <location>
        <begin position="50"/>
        <end position="77"/>
    </location>
</feature>
<evidence type="ECO:0000256" key="4">
    <source>
        <dbReference type="ARBA" id="ARBA00010572"/>
    </source>
</evidence>
<comment type="caution">
    <text evidence="16">The sequence shown here is derived from an EMBL/GenBank/DDBJ whole genome shotgun (WGS) entry which is preliminary data.</text>
</comment>
<dbReference type="OrthoDB" id="189688at2759"/>
<dbReference type="EMBL" id="VLTO01000037">
    <property type="protein sequence ID" value="KAA0173133.1"/>
    <property type="molecule type" value="Genomic_DNA"/>
</dbReference>
<keyword evidence="19" id="KW-1185">Reference proteome</keyword>
<dbReference type="PANTHER" id="PTHR13306">
    <property type="entry name" value="TRANSMEMBRANE PROTEIN 138"/>
    <property type="match status" value="1"/>
</dbReference>
<accession>A0A5A8DWP1</accession>
<evidence type="ECO:0000256" key="12">
    <source>
        <dbReference type="ARBA" id="ARBA00023273"/>
    </source>
</evidence>
<evidence type="ECO:0000313" key="15">
    <source>
        <dbReference type="EMBL" id="KAA0161778.1"/>
    </source>
</evidence>
<keyword evidence="11" id="KW-0325">Glycoprotein</keyword>
<keyword evidence="6 13" id="KW-0812">Transmembrane</keyword>
<dbReference type="Proteomes" id="UP000322899">
    <property type="component" value="Unassembled WGS sequence"/>
</dbReference>
<dbReference type="Proteomes" id="UP000325113">
    <property type="component" value="Unassembled WGS sequence"/>
</dbReference>
<evidence type="ECO:0000256" key="13">
    <source>
        <dbReference type="SAM" id="Phobius"/>
    </source>
</evidence>
<dbReference type="GO" id="GO:0012505">
    <property type="term" value="C:endomembrane system"/>
    <property type="evidence" value="ECO:0007669"/>
    <property type="project" value="UniProtKB-SubCell"/>
</dbReference>
<keyword evidence="7" id="KW-0970">Cilium biogenesis/degradation</keyword>
<evidence type="ECO:0000256" key="3">
    <source>
        <dbReference type="ARBA" id="ARBA00004138"/>
    </source>
</evidence>
<dbReference type="Proteomes" id="UP000323011">
    <property type="component" value="Unassembled WGS sequence"/>
</dbReference>
<sequence length="178" mass="19582">MSGRSTGVESNRGPYTVKAIGALACLVIEAGIAATADFHDLPSLDRWYPMVLIGVQFLMQVLVALCLFMLFAGTYVFQVGLISVLLREFRTVLLLSLLYFLVFVAYAAVKALLIFGTQTPEEQFWSDSGFAAASTATRLLAVVWYTFVLEAVLRLGRVAWYHRTPWVSGFRDAAGASI</sequence>
<dbReference type="EMBL" id="VLTL01000020">
    <property type="protein sequence ID" value="KAA0169639.1"/>
    <property type="molecule type" value="Genomic_DNA"/>
</dbReference>
<evidence type="ECO:0000256" key="10">
    <source>
        <dbReference type="ARBA" id="ARBA00023136"/>
    </source>
</evidence>
<dbReference type="OMA" id="WVALHNQ"/>
<feature type="transmembrane region" description="Helical" evidence="13">
    <location>
        <begin position="129"/>
        <end position="153"/>
    </location>
</feature>
<keyword evidence="10 13" id="KW-0472">Membrane</keyword>
<dbReference type="GO" id="GO:0005929">
    <property type="term" value="C:cilium"/>
    <property type="evidence" value="ECO:0007669"/>
    <property type="project" value="UniProtKB-SubCell"/>
</dbReference>
<evidence type="ECO:0000313" key="19">
    <source>
        <dbReference type="Proteomes" id="UP000323011"/>
    </source>
</evidence>
<feature type="transmembrane region" description="Helical" evidence="13">
    <location>
        <begin position="89"/>
        <end position="109"/>
    </location>
</feature>
<evidence type="ECO:0000256" key="7">
    <source>
        <dbReference type="ARBA" id="ARBA00022794"/>
    </source>
</evidence>
<dbReference type="InterPro" id="IPR024133">
    <property type="entry name" value="TM_138"/>
</dbReference>
<keyword evidence="9" id="KW-0969">Cilium</keyword>
<dbReference type="Proteomes" id="UP000324907">
    <property type="component" value="Unassembled WGS sequence"/>
</dbReference>
<comment type="subcellular location">
    <subcellularLocation>
        <location evidence="3">Cell projection</location>
        <location evidence="3">Cilium</location>
    </subcellularLocation>
    <subcellularLocation>
        <location evidence="2">Endomembrane system</location>
        <topology evidence="2">Multi-pass membrane protein</topology>
    </subcellularLocation>
</comment>
<dbReference type="EMBL" id="VLTM01000032">
    <property type="protein sequence ID" value="KAA0161778.1"/>
    <property type="molecule type" value="Genomic_DNA"/>
</dbReference>
<evidence type="ECO:0000256" key="5">
    <source>
        <dbReference type="ARBA" id="ARBA00014515"/>
    </source>
</evidence>
<evidence type="ECO:0000256" key="11">
    <source>
        <dbReference type="ARBA" id="ARBA00023180"/>
    </source>
</evidence>
<feature type="transmembrane region" description="Helical" evidence="13">
    <location>
        <begin position="20"/>
        <end position="38"/>
    </location>
</feature>
<evidence type="ECO:0000313" key="17">
    <source>
        <dbReference type="EMBL" id="KAA0173133.1"/>
    </source>
</evidence>
<dbReference type="AlphaFoldDB" id="A0A5A8DWP1"/>
<dbReference type="Pfam" id="PF14935">
    <property type="entry name" value="TMEM138"/>
    <property type="match status" value="1"/>
</dbReference>
<evidence type="ECO:0000256" key="6">
    <source>
        <dbReference type="ARBA" id="ARBA00022692"/>
    </source>
</evidence>
<evidence type="ECO:0000313" key="21">
    <source>
        <dbReference type="Proteomes" id="UP000325113"/>
    </source>
</evidence>
<keyword evidence="8 13" id="KW-1133">Transmembrane helix</keyword>
<evidence type="ECO:0000313" key="18">
    <source>
        <dbReference type="Proteomes" id="UP000322899"/>
    </source>
</evidence>
<evidence type="ECO:0000256" key="8">
    <source>
        <dbReference type="ARBA" id="ARBA00022989"/>
    </source>
</evidence>
<organism evidence="16 20">
    <name type="scientific">Cafeteria roenbergensis</name>
    <name type="common">Marine flagellate</name>
    <dbReference type="NCBI Taxonomy" id="33653"/>
    <lineage>
        <taxon>Eukaryota</taxon>
        <taxon>Sar</taxon>
        <taxon>Stramenopiles</taxon>
        <taxon>Bigyra</taxon>
        <taxon>Opalozoa</taxon>
        <taxon>Bicosoecida</taxon>
        <taxon>Cafeteriaceae</taxon>
        <taxon>Cafeteria</taxon>
    </lineage>
</organism>
<dbReference type="PANTHER" id="PTHR13306:SF6">
    <property type="entry name" value="TRANSMEMBRANE PROTEIN 138"/>
    <property type="match status" value="1"/>
</dbReference>
<gene>
    <name evidence="17" type="ORF">FNF27_05358</name>
    <name evidence="16" type="ORF">FNF28_01917</name>
    <name evidence="14" type="ORF">FNF29_01934</name>
    <name evidence="15" type="ORF">FNF31_03564</name>
</gene>
<evidence type="ECO:0000313" key="14">
    <source>
        <dbReference type="EMBL" id="KAA0155183.1"/>
    </source>
</evidence>
<protein>
    <recommendedName>
        <fullName evidence="5">Transmembrane protein 138</fullName>
    </recommendedName>
</protein>
<comment type="function">
    <text evidence="1">Required for ciliogenesis.</text>
</comment>
<name>A0A5A8DWP1_CAFRO</name>
<evidence type="ECO:0000256" key="2">
    <source>
        <dbReference type="ARBA" id="ARBA00004127"/>
    </source>
</evidence>
<dbReference type="GO" id="GO:0030030">
    <property type="term" value="P:cell projection organization"/>
    <property type="evidence" value="ECO:0007669"/>
    <property type="project" value="UniProtKB-KW"/>
</dbReference>
<reference evidence="18 19" key="1">
    <citation type="submission" date="2019-07" db="EMBL/GenBank/DDBJ databases">
        <title>Genomes of Cafeteria roenbergensis.</title>
        <authorList>
            <person name="Fischer M.G."/>
            <person name="Hackl T."/>
            <person name="Roman M."/>
        </authorList>
    </citation>
    <scope>NUCLEOTIDE SEQUENCE [LARGE SCALE GENOMIC DNA]</scope>
    <source>
        <strain evidence="14 19">BVI</strain>
        <strain evidence="15 21">Cflag</strain>
        <strain evidence="17 18">E4-10P</strain>
        <strain evidence="16 20">RCC970-E3</strain>
    </source>
</reference>